<dbReference type="InterPro" id="IPR010737">
    <property type="entry name" value="4-carb_acid_sugar_kinase_N"/>
</dbReference>
<keyword evidence="3" id="KW-0547">Nucleotide-binding</keyword>
<dbReference type="Gene3D" id="3.40.50.10840">
    <property type="entry name" value="Putative sugar-binding, N-terminal domain"/>
    <property type="match status" value="1"/>
</dbReference>
<organism evidence="9 10">
    <name type="scientific">Acidisoma silvae</name>
    <dbReference type="NCBI Taxonomy" id="2802396"/>
    <lineage>
        <taxon>Bacteria</taxon>
        <taxon>Pseudomonadati</taxon>
        <taxon>Pseudomonadota</taxon>
        <taxon>Alphaproteobacteria</taxon>
        <taxon>Acetobacterales</taxon>
        <taxon>Acidocellaceae</taxon>
        <taxon>Acidisoma</taxon>
    </lineage>
</organism>
<comment type="caution">
    <text evidence="9">The sequence shown here is derived from an EMBL/GenBank/DDBJ whole genome shotgun (WGS) entry which is preliminary data.</text>
</comment>
<accession>A0A963YN40</accession>
<comment type="similarity">
    <text evidence="1">Belongs to the four-carbon acid sugar kinase family.</text>
</comment>
<dbReference type="Pfam" id="PF17042">
    <property type="entry name" value="NBD_C"/>
    <property type="match status" value="1"/>
</dbReference>
<evidence type="ECO:0000256" key="5">
    <source>
        <dbReference type="ARBA" id="ARBA00022840"/>
    </source>
</evidence>
<feature type="domain" description="Four-carbon acid sugar kinase nucleotide binding" evidence="8">
    <location>
        <begin position="274"/>
        <end position="446"/>
    </location>
</feature>
<dbReference type="Pfam" id="PF07005">
    <property type="entry name" value="SBD_N"/>
    <property type="match status" value="1"/>
</dbReference>
<dbReference type="InterPro" id="IPR037051">
    <property type="entry name" value="4-carb_acid_sugar_kinase_N_sf"/>
</dbReference>
<reference evidence="9" key="1">
    <citation type="journal article" date="2021" name="Microorganisms">
        <title>Acidisoma silvae sp. nov. and Acidisomacellulosilytica sp. nov., Two Acidophilic Bacteria Isolated from Decaying Wood, Hydrolyzing Cellulose and Producing Poly-3-hydroxybutyrate.</title>
        <authorList>
            <person name="Mieszkin S."/>
            <person name="Pouder E."/>
            <person name="Uroz S."/>
            <person name="Simon-Colin C."/>
            <person name="Alain K."/>
        </authorList>
    </citation>
    <scope>NUCLEOTIDE SEQUENCE</scope>
    <source>
        <strain evidence="9">HW T2.11</strain>
    </source>
</reference>
<dbReference type="EMBL" id="JAESVB010000001">
    <property type="protein sequence ID" value="MCB8873642.1"/>
    <property type="molecule type" value="Genomic_DNA"/>
</dbReference>
<keyword evidence="2" id="KW-0808">Transferase</keyword>
<evidence type="ECO:0000256" key="6">
    <source>
        <dbReference type="ARBA" id="ARBA00023277"/>
    </source>
</evidence>
<dbReference type="SUPFAM" id="SSF142764">
    <property type="entry name" value="YgbK-like"/>
    <property type="match status" value="1"/>
</dbReference>
<keyword evidence="10" id="KW-1185">Reference proteome</keyword>
<dbReference type="Proteomes" id="UP000708298">
    <property type="component" value="Unassembled WGS sequence"/>
</dbReference>
<reference evidence="9" key="2">
    <citation type="submission" date="2021-01" db="EMBL/GenBank/DDBJ databases">
        <authorList>
            <person name="Mieszkin S."/>
            <person name="Pouder E."/>
            <person name="Alain K."/>
        </authorList>
    </citation>
    <scope>NUCLEOTIDE SEQUENCE</scope>
    <source>
        <strain evidence="9">HW T2.11</strain>
    </source>
</reference>
<proteinExistence type="inferred from homology"/>
<keyword evidence="6" id="KW-0119">Carbohydrate metabolism</keyword>
<evidence type="ECO:0000313" key="9">
    <source>
        <dbReference type="EMBL" id="MCB8873642.1"/>
    </source>
</evidence>
<name>A0A963YN40_9PROT</name>
<dbReference type="Gene3D" id="3.40.980.20">
    <property type="entry name" value="Four-carbon acid sugar kinase, nucleotide binding domain"/>
    <property type="match status" value="1"/>
</dbReference>
<keyword evidence="4 9" id="KW-0418">Kinase</keyword>
<dbReference type="AlphaFoldDB" id="A0A963YN40"/>
<dbReference type="InterPro" id="IPR042213">
    <property type="entry name" value="NBD_C_sf"/>
</dbReference>
<dbReference type="GO" id="GO:0005524">
    <property type="term" value="F:ATP binding"/>
    <property type="evidence" value="ECO:0007669"/>
    <property type="project" value="UniProtKB-KW"/>
</dbReference>
<protein>
    <submittedName>
        <fullName evidence="9">Four-carbon acid sugar kinase family protein</fullName>
    </submittedName>
</protein>
<dbReference type="InterPro" id="IPR031475">
    <property type="entry name" value="NBD_C"/>
</dbReference>
<evidence type="ECO:0000313" key="10">
    <source>
        <dbReference type="Proteomes" id="UP000708298"/>
    </source>
</evidence>
<evidence type="ECO:0000256" key="4">
    <source>
        <dbReference type="ARBA" id="ARBA00022777"/>
    </source>
</evidence>
<evidence type="ECO:0000256" key="3">
    <source>
        <dbReference type="ARBA" id="ARBA00022741"/>
    </source>
</evidence>
<evidence type="ECO:0000256" key="2">
    <source>
        <dbReference type="ARBA" id="ARBA00022679"/>
    </source>
</evidence>
<evidence type="ECO:0000256" key="1">
    <source>
        <dbReference type="ARBA" id="ARBA00005715"/>
    </source>
</evidence>
<gene>
    <name evidence="9" type="ORF">ASILVAE211_00500</name>
</gene>
<sequence length="460" mass="48438">MTAGLPEGPIVAFYGDDFTGSAATMEALTFAGLPSALFFAAPTAEQLARFPGLRGIGIAGIARSQTPAWMQTHLPPVYEALRETAAPIVHYKICSTFDSAPHVGSIGAAIDIGQGIFGNSWVPLVTAAPAIHRYQAFGNLFATVAGRGFRLDRHPTMSRHPVTPMHEADLGLHLAQQTARAIDVVDFVSMKTGQADAEFASRRAAGAEILSLDIVDQETLAEAGRLVWENREYCQFAVGSQGLEYALIAYFQKRGWIAPQAQAPITERVRQVVGVSGSCSPVTAQQLDWADANGFRTLPLDATKAVAADSWDAEIARAVTAALGVLSEGQSPILYTARGPDDPSAHVLRPAVEAAGVTMEEVNDRIGNGLGRILNATLRETGLHRGIIAGGDTSSHAALAMGVYALTAVAATVPGAALNKAHSDDPAHRDLELALKGGQMGQPDYFGRIRAGGQDIASTI</sequence>
<dbReference type="GO" id="GO:0016301">
    <property type="term" value="F:kinase activity"/>
    <property type="evidence" value="ECO:0007669"/>
    <property type="project" value="UniProtKB-KW"/>
</dbReference>
<evidence type="ECO:0000259" key="8">
    <source>
        <dbReference type="Pfam" id="PF17042"/>
    </source>
</evidence>
<keyword evidence="5" id="KW-0067">ATP-binding</keyword>
<evidence type="ECO:0000259" key="7">
    <source>
        <dbReference type="Pfam" id="PF07005"/>
    </source>
</evidence>
<feature type="domain" description="Four-carbon acid sugar kinase N-terminal" evidence="7">
    <location>
        <begin position="12"/>
        <end position="247"/>
    </location>
</feature>